<gene>
    <name evidence="12" type="ORF">BJG266_LOCUS36699</name>
    <name evidence="13" type="ORF">QVE165_LOCUS53688</name>
</gene>
<evidence type="ECO:0000313" key="13">
    <source>
        <dbReference type="EMBL" id="CAF1608401.1"/>
    </source>
</evidence>
<feature type="region of interest" description="Disordered" evidence="11">
    <location>
        <begin position="407"/>
        <end position="450"/>
    </location>
</feature>
<dbReference type="InterPro" id="IPR026742">
    <property type="entry name" value="Centrosomal_kizuma"/>
</dbReference>
<feature type="compositionally biased region" description="Polar residues" evidence="11">
    <location>
        <begin position="183"/>
        <end position="192"/>
    </location>
</feature>
<evidence type="ECO:0000313" key="15">
    <source>
        <dbReference type="Proteomes" id="UP000663877"/>
    </source>
</evidence>
<sequence>MNSSSMTSALADYHKKRVQLRSKILKSEEERIQLEQKLQSLSSIDSRLKQREQVDHIQSYFTQLNQESQRAEQRNLQLLNDITQAERNLIQLRMDAEHLIRLKSDYSQHLETNYPNWEKSVSNEANKTTKNNIYDFGRFPQQQNISSIHSAHEADSSTLFKRHDDHLKVDIDHRNSQHDEQSLSESTSNTFSRSKRTGSLRMELNRSGLYFLLDFIEKELIDTIDKKKFYRHDPPTITQKRTILDIANEQKQFALKDLDPTTTSMVILDQLPSTIRRTTVNQCLLTEDILSSNIIDLDKDVITKMLPEQDRSLWTRLIDHFTRLLKFHIMNSQTLANKFAPILLPNNVFYLHDKAKDLIKHIVEKLVGTQQSSSEDEITDRKQSLENIIKTTTAASSSSWLDKLTSGKGIDDNDDTSSASTTTPKKNIKSANSTPRGNIYQDDSDLDFYS</sequence>
<comment type="caution">
    <text evidence="12">The sequence shown here is derived from an EMBL/GenBank/DDBJ whole genome shotgun (WGS) entry which is preliminary data.</text>
</comment>
<comment type="function">
    <text evidence="8">Centrosomal protein required for establishing a robust mitotic centrosome architecture that can endure the forces that converge on the centrosomes during spindle formation. Required for stabilizing the expanded pericentriolar material around the centriole.</text>
</comment>
<keyword evidence="10" id="KW-0175">Coiled coil</keyword>
<accession>A0A815JRJ5</accession>
<dbReference type="Proteomes" id="UP000663832">
    <property type="component" value="Unassembled WGS sequence"/>
</dbReference>
<evidence type="ECO:0000256" key="5">
    <source>
        <dbReference type="ARBA" id="ARBA00022490"/>
    </source>
</evidence>
<keyword evidence="7" id="KW-0966">Cell projection</keyword>
<feature type="coiled-coil region" evidence="10">
    <location>
        <begin position="10"/>
        <end position="102"/>
    </location>
</feature>
<dbReference type="GO" id="GO:0007051">
    <property type="term" value="P:spindle organization"/>
    <property type="evidence" value="ECO:0007669"/>
    <property type="project" value="InterPro"/>
</dbReference>
<keyword evidence="6" id="KW-0206">Cytoskeleton</keyword>
<comment type="similarity">
    <text evidence="3">Belongs to the kizuna family.</text>
</comment>
<reference evidence="12" key="1">
    <citation type="submission" date="2021-02" db="EMBL/GenBank/DDBJ databases">
        <authorList>
            <person name="Nowell W R."/>
        </authorList>
    </citation>
    <scope>NUCLEOTIDE SEQUENCE</scope>
</reference>
<evidence type="ECO:0000256" key="9">
    <source>
        <dbReference type="ARBA" id="ARBA00031153"/>
    </source>
</evidence>
<name>A0A815JRJ5_9BILA</name>
<keyword evidence="14" id="KW-1185">Reference proteome</keyword>
<dbReference type="GO" id="GO:0005813">
    <property type="term" value="C:centrosome"/>
    <property type="evidence" value="ECO:0007669"/>
    <property type="project" value="UniProtKB-SubCell"/>
</dbReference>
<keyword evidence="5" id="KW-0963">Cytoplasm</keyword>
<dbReference type="PANTHER" id="PTHR16299:SF2">
    <property type="entry name" value="CENTROSOMAL PROTEIN KIZUNA"/>
    <property type="match status" value="1"/>
</dbReference>
<dbReference type="Proteomes" id="UP000663877">
    <property type="component" value="Unassembled WGS sequence"/>
</dbReference>
<dbReference type="EMBL" id="CAJNOM010001450">
    <property type="protein sequence ID" value="CAF1608401.1"/>
    <property type="molecule type" value="Genomic_DNA"/>
</dbReference>
<evidence type="ECO:0000256" key="10">
    <source>
        <dbReference type="SAM" id="Coils"/>
    </source>
</evidence>
<evidence type="ECO:0000256" key="7">
    <source>
        <dbReference type="ARBA" id="ARBA00023273"/>
    </source>
</evidence>
<evidence type="ECO:0000256" key="3">
    <source>
        <dbReference type="ARBA" id="ARBA00010767"/>
    </source>
</evidence>
<protein>
    <recommendedName>
        <fullName evidence="4">Centrosomal protein kizuna</fullName>
    </recommendedName>
    <alternativeName>
        <fullName evidence="9">Polo-like kinase 1 substrate 1</fullName>
    </alternativeName>
</protein>
<evidence type="ECO:0000313" key="14">
    <source>
        <dbReference type="Proteomes" id="UP000663832"/>
    </source>
</evidence>
<dbReference type="EMBL" id="CAJNOI010001108">
    <property type="protein sequence ID" value="CAF1383354.1"/>
    <property type="molecule type" value="Genomic_DNA"/>
</dbReference>
<evidence type="ECO:0000256" key="11">
    <source>
        <dbReference type="SAM" id="MobiDB-lite"/>
    </source>
</evidence>
<evidence type="ECO:0000256" key="8">
    <source>
        <dbReference type="ARBA" id="ARBA00024919"/>
    </source>
</evidence>
<evidence type="ECO:0000256" key="4">
    <source>
        <dbReference type="ARBA" id="ARBA00013872"/>
    </source>
</evidence>
<evidence type="ECO:0000256" key="6">
    <source>
        <dbReference type="ARBA" id="ARBA00023212"/>
    </source>
</evidence>
<comment type="subcellular location">
    <subcellularLocation>
        <location evidence="1">Cytoplasm</location>
        <location evidence="1">Cytoskeleton</location>
        <location evidence="1">Cilium basal body</location>
    </subcellularLocation>
    <subcellularLocation>
        <location evidence="2">Cytoplasm</location>
        <location evidence="2">Cytoskeleton</location>
        <location evidence="2">Microtubule organizing center</location>
        <location evidence="2">Centrosome</location>
    </subcellularLocation>
</comment>
<evidence type="ECO:0000256" key="2">
    <source>
        <dbReference type="ARBA" id="ARBA00004300"/>
    </source>
</evidence>
<proteinExistence type="inferred from homology"/>
<feature type="region of interest" description="Disordered" evidence="11">
    <location>
        <begin position="174"/>
        <end position="197"/>
    </location>
</feature>
<dbReference type="OrthoDB" id="8015657at2759"/>
<evidence type="ECO:0000313" key="12">
    <source>
        <dbReference type="EMBL" id="CAF1383354.1"/>
    </source>
</evidence>
<dbReference type="PANTHER" id="PTHR16299">
    <property type="entry name" value="CENTROSOMAL PROTEIN KIZUNA"/>
    <property type="match status" value="1"/>
</dbReference>
<dbReference type="AlphaFoldDB" id="A0A815JRJ5"/>
<evidence type="ECO:0000256" key="1">
    <source>
        <dbReference type="ARBA" id="ARBA00004120"/>
    </source>
</evidence>
<organism evidence="12 15">
    <name type="scientific">Adineta steineri</name>
    <dbReference type="NCBI Taxonomy" id="433720"/>
    <lineage>
        <taxon>Eukaryota</taxon>
        <taxon>Metazoa</taxon>
        <taxon>Spiralia</taxon>
        <taxon>Gnathifera</taxon>
        <taxon>Rotifera</taxon>
        <taxon>Eurotatoria</taxon>
        <taxon>Bdelloidea</taxon>
        <taxon>Adinetida</taxon>
        <taxon>Adinetidae</taxon>
        <taxon>Adineta</taxon>
    </lineage>
</organism>